<evidence type="ECO:0000313" key="3">
    <source>
        <dbReference type="Proteomes" id="UP000663840"/>
    </source>
</evidence>
<gene>
    <name evidence="2" type="ORF">RDB_LOCUS11876</name>
</gene>
<evidence type="ECO:0000256" key="1">
    <source>
        <dbReference type="SAM" id="MobiDB-lite"/>
    </source>
</evidence>
<dbReference type="EMBL" id="CAJMWR010000225">
    <property type="protein sequence ID" value="CAE6358034.1"/>
    <property type="molecule type" value="Genomic_DNA"/>
</dbReference>
<accession>A0A8H2ZZA3</accession>
<feature type="non-terminal residue" evidence="2">
    <location>
        <position position="1"/>
    </location>
</feature>
<reference evidence="2" key="1">
    <citation type="submission" date="2021-01" db="EMBL/GenBank/DDBJ databases">
        <authorList>
            <person name="Kaushik A."/>
        </authorList>
    </citation>
    <scope>NUCLEOTIDE SEQUENCE</scope>
    <source>
        <strain evidence="2">AG1-1A</strain>
    </source>
</reference>
<dbReference type="AlphaFoldDB" id="A0A8H2ZZA3"/>
<evidence type="ECO:0000313" key="2">
    <source>
        <dbReference type="EMBL" id="CAE6358034.1"/>
    </source>
</evidence>
<name>A0A8H2ZZA3_9AGAM</name>
<organism evidence="2 3">
    <name type="scientific">Rhizoctonia solani</name>
    <dbReference type="NCBI Taxonomy" id="456999"/>
    <lineage>
        <taxon>Eukaryota</taxon>
        <taxon>Fungi</taxon>
        <taxon>Dikarya</taxon>
        <taxon>Basidiomycota</taxon>
        <taxon>Agaricomycotina</taxon>
        <taxon>Agaricomycetes</taxon>
        <taxon>Cantharellales</taxon>
        <taxon>Ceratobasidiaceae</taxon>
        <taxon>Rhizoctonia</taxon>
    </lineage>
</organism>
<comment type="caution">
    <text evidence="2">The sequence shown here is derived from an EMBL/GenBank/DDBJ whole genome shotgun (WGS) entry which is preliminary data.</text>
</comment>
<sequence length="53" mass="6042">LIHDERGEQLFQLSMCQIADLPELIEMEEEALAQTPQETQKDESSLQVNTTPI</sequence>
<proteinExistence type="predicted"/>
<dbReference type="Proteomes" id="UP000663840">
    <property type="component" value="Unassembled WGS sequence"/>
</dbReference>
<protein>
    <submittedName>
        <fullName evidence="2">Uncharacterized protein</fullName>
    </submittedName>
</protein>
<feature type="region of interest" description="Disordered" evidence="1">
    <location>
        <begin position="30"/>
        <end position="53"/>
    </location>
</feature>